<keyword evidence="4" id="KW-1185">Reference proteome</keyword>
<name>A0A848FBZ4_9BURK</name>
<organism evidence="3 4">
    <name type="scientific">Azohydromonas caseinilytica</name>
    <dbReference type="NCBI Taxonomy" id="2728836"/>
    <lineage>
        <taxon>Bacteria</taxon>
        <taxon>Pseudomonadati</taxon>
        <taxon>Pseudomonadota</taxon>
        <taxon>Betaproteobacteria</taxon>
        <taxon>Burkholderiales</taxon>
        <taxon>Sphaerotilaceae</taxon>
        <taxon>Azohydromonas</taxon>
    </lineage>
</organism>
<proteinExistence type="predicted"/>
<feature type="compositionally biased region" description="Polar residues" evidence="1">
    <location>
        <begin position="133"/>
        <end position="146"/>
    </location>
</feature>
<evidence type="ECO:0008006" key="5">
    <source>
        <dbReference type="Google" id="ProtNLM"/>
    </source>
</evidence>
<reference evidence="3 4" key="1">
    <citation type="submission" date="2020-04" db="EMBL/GenBank/DDBJ databases">
        <title>Azohydromonas sp. isolated from soil.</title>
        <authorList>
            <person name="Dahal R.H."/>
        </authorList>
    </citation>
    <scope>NUCLEOTIDE SEQUENCE [LARGE SCALE GENOMIC DNA]</scope>
    <source>
        <strain evidence="3 4">G-1-1-14</strain>
    </source>
</reference>
<dbReference type="InterPro" id="IPR016187">
    <property type="entry name" value="CTDL_fold"/>
</dbReference>
<evidence type="ECO:0000256" key="2">
    <source>
        <dbReference type="SAM" id="SignalP"/>
    </source>
</evidence>
<dbReference type="InterPro" id="IPR016186">
    <property type="entry name" value="C-type_lectin-like/link_sf"/>
</dbReference>
<dbReference type="RefSeq" id="WP_169162616.1">
    <property type="nucleotide sequence ID" value="NZ_JABBFW010000021.1"/>
</dbReference>
<dbReference type="SUPFAM" id="SSF56436">
    <property type="entry name" value="C-type lectin-like"/>
    <property type="match status" value="1"/>
</dbReference>
<sequence length="218" mass="22691">MRSIPVALLCAALLPACAQRPPQPGSQLSFFVTSTGLGRGADLGGLAGADRHCQTLADDVGAGGKTWRAYLSTSAEGATPAVNARDRIGPGPWRNARGELIAENVAQLHQDNRLTKDTALTEKGDTVRGRGDSPNQHDILTGTQADGTAFPASGNDMTCRNWTHSGEGAAMVGHHDRTGLDESAAAKSWNSSHPTRGCSQDALKATGGAGLLYCFAER</sequence>
<dbReference type="EMBL" id="JABBFW010000021">
    <property type="protein sequence ID" value="NML17717.1"/>
    <property type="molecule type" value="Genomic_DNA"/>
</dbReference>
<protein>
    <recommendedName>
        <fullName evidence="5">Lectin</fullName>
    </recommendedName>
</protein>
<dbReference type="Proteomes" id="UP000574067">
    <property type="component" value="Unassembled WGS sequence"/>
</dbReference>
<feature type="chain" id="PRO_5032585909" description="Lectin" evidence="2">
    <location>
        <begin position="19"/>
        <end position="218"/>
    </location>
</feature>
<dbReference type="Gene3D" id="3.10.100.10">
    <property type="entry name" value="Mannose-Binding Protein A, subunit A"/>
    <property type="match status" value="1"/>
</dbReference>
<feature type="region of interest" description="Disordered" evidence="1">
    <location>
        <begin position="124"/>
        <end position="149"/>
    </location>
</feature>
<gene>
    <name evidence="3" type="ORF">HHL10_22350</name>
</gene>
<evidence type="ECO:0000313" key="3">
    <source>
        <dbReference type="EMBL" id="NML17717.1"/>
    </source>
</evidence>
<evidence type="ECO:0000313" key="4">
    <source>
        <dbReference type="Proteomes" id="UP000574067"/>
    </source>
</evidence>
<evidence type="ECO:0000256" key="1">
    <source>
        <dbReference type="SAM" id="MobiDB-lite"/>
    </source>
</evidence>
<keyword evidence="2" id="KW-0732">Signal</keyword>
<dbReference type="AlphaFoldDB" id="A0A848FBZ4"/>
<feature type="signal peptide" evidence="2">
    <location>
        <begin position="1"/>
        <end position="18"/>
    </location>
</feature>
<accession>A0A848FBZ4</accession>
<comment type="caution">
    <text evidence="3">The sequence shown here is derived from an EMBL/GenBank/DDBJ whole genome shotgun (WGS) entry which is preliminary data.</text>
</comment>